<keyword evidence="2" id="KW-1185">Reference proteome</keyword>
<dbReference type="Proteomes" id="UP000826616">
    <property type="component" value="Chromosome"/>
</dbReference>
<organism evidence="1 2">
    <name type="scientific">Aneurinibacillus thermoaerophilus</name>
    <dbReference type="NCBI Taxonomy" id="143495"/>
    <lineage>
        <taxon>Bacteria</taxon>
        <taxon>Bacillati</taxon>
        <taxon>Bacillota</taxon>
        <taxon>Bacilli</taxon>
        <taxon>Bacillales</taxon>
        <taxon>Paenibacillaceae</taxon>
        <taxon>Aneurinibacillus group</taxon>
        <taxon>Aneurinibacillus</taxon>
    </lineage>
</organism>
<accession>A0ABX8Y7L6</accession>
<dbReference type="RefSeq" id="WP_220558956.1">
    <property type="nucleotide sequence ID" value="NZ_CP080764.1"/>
</dbReference>
<name>A0ABX8Y7L6_ANETH</name>
<evidence type="ECO:0008006" key="3">
    <source>
        <dbReference type="Google" id="ProtNLM"/>
    </source>
</evidence>
<gene>
    <name evidence="1" type="ORF">K3F53_10910</name>
</gene>
<evidence type="ECO:0000313" key="1">
    <source>
        <dbReference type="EMBL" id="QYY41452.1"/>
    </source>
</evidence>
<dbReference type="EMBL" id="CP080764">
    <property type="protein sequence ID" value="QYY41452.1"/>
    <property type="molecule type" value="Genomic_DNA"/>
</dbReference>
<sequence>MAYEKTNWVDHVVDPGEIDPVTGQPKVIQQGTRFTAARANKIEKGIEDAHIMAESLARELGGSFVASPPGSEPGFIFSSFDLTASWTAGIGYVNGVRFEIQAGSIELNATQGQYIYLDTDGVIKKTTSQATADAKLPLWYFATDASQVITSIDRRKAVNLSAFLKVGTTNLDVNFVQAIIQQADTRTIVLTYTNGDLTRVEEKDGTTVVKATDLTYTSGKLTKVRETVGGKTITQTLNYDANDNLTSVARSVV</sequence>
<reference evidence="1 2" key="1">
    <citation type="submission" date="2021-08" db="EMBL/GenBank/DDBJ databases">
        <title>Complete genome sequence of the strain Aneurinibacillus thermoaerophilus CCM 8960.</title>
        <authorList>
            <person name="Musilova J."/>
            <person name="Kourilova X."/>
            <person name="Pernicova I."/>
            <person name="Bezdicek M."/>
            <person name="Lengerova M."/>
            <person name="Obruca S."/>
            <person name="Sedlar K."/>
        </authorList>
    </citation>
    <scope>NUCLEOTIDE SEQUENCE [LARGE SCALE GENOMIC DNA]</scope>
    <source>
        <strain evidence="1 2">CCM 8960</strain>
    </source>
</reference>
<evidence type="ECO:0000313" key="2">
    <source>
        <dbReference type="Proteomes" id="UP000826616"/>
    </source>
</evidence>
<dbReference type="GeneID" id="97141880"/>
<proteinExistence type="predicted"/>
<protein>
    <recommendedName>
        <fullName evidence="3">YD repeat-containing protein</fullName>
    </recommendedName>
</protein>